<proteinExistence type="predicted"/>
<dbReference type="PANTHER" id="PTHR47989">
    <property type="entry name" value="OS01G0750732 PROTEIN"/>
    <property type="match status" value="1"/>
</dbReference>
<evidence type="ECO:0000313" key="3">
    <source>
        <dbReference type="EMBL" id="URE49560.1"/>
    </source>
</evidence>
<dbReference type="Proteomes" id="UP001055439">
    <property type="component" value="Chromosome 9"/>
</dbReference>
<dbReference type="AlphaFoldDB" id="A0A9E7IB74"/>
<keyword evidence="2" id="KW-0067">ATP-binding</keyword>
<keyword evidence="4" id="KW-1185">Reference proteome</keyword>
<gene>
    <name evidence="3" type="ORF">MUK42_24170</name>
</gene>
<dbReference type="PANTHER" id="PTHR47989:SF61">
    <property type="entry name" value="PROTEIN KINASE DOMAIN-CONTAINING PROTEIN"/>
    <property type="match status" value="1"/>
</dbReference>
<dbReference type="Gene3D" id="1.10.510.10">
    <property type="entry name" value="Transferase(Phosphotransferase) domain 1"/>
    <property type="match status" value="1"/>
</dbReference>
<keyword evidence="3" id="KW-0418">Kinase</keyword>
<name>A0A9E7IB74_9LILI</name>
<organism evidence="3 4">
    <name type="scientific">Musa troglodytarum</name>
    <name type="common">fe'i banana</name>
    <dbReference type="NCBI Taxonomy" id="320322"/>
    <lineage>
        <taxon>Eukaryota</taxon>
        <taxon>Viridiplantae</taxon>
        <taxon>Streptophyta</taxon>
        <taxon>Embryophyta</taxon>
        <taxon>Tracheophyta</taxon>
        <taxon>Spermatophyta</taxon>
        <taxon>Magnoliopsida</taxon>
        <taxon>Liliopsida</taxon>
        <taxon>Zingiberales</taxon>
        <taxon>Musaceae</taxon>
        <taxon>Musa</taxon>
    </lineage>
</organism>
<dbReference type="InterPro" id="IPR011009">
    <property type="entry name" value="Kinase-like_dom_sf"/>
</dbReference>
<dbReference type="SUPFAM" id="SSF56112">
    <property type="entry name" value="Protein kinase-like (PK-like)"/>
    <property type="match status" value="1"/>
</dbReference>
<evidence type="ECO:0000256" key="1">
    <source>
        <dbReference type="ARBA" id="ARBA00022741"/>
    </source>
</evidence>
<keyword evidence="1" id="KW-0547">Nucleotide-binding</keyword>
<keyword evidence="3" id="KW-0675">Receptor</keyword>
<dbReference type="OrthoDB" id="4062651at2759"/>
<dbReference type="GO" id="GO:0016301">
    <property type="term" value="F:kinase activity"/>
    <property type="evidence" value="ECO:0007669"/>
    <property type="project" value="UniProtKB-KW"/>
</dbReference>
<accession>A0A9E7IB74</accession>
<evidence type="ECO:0000256" key="2">
    <source>
        <dbReference type="ARBA" id="ARBA00022840"/>
    </source>
</evidence>
<reference evidence="3" key="1">
    <citation type="submission" date="2022-05" db="EMBL/GenBank/DDBJ databases">
        <title>The Musa troglodytarum L. genome provides insights into the mechanism of non-climacteric behaviour and enrichment of carotenoids.</title>
        <authorList>
            <person name="Wang J."/>
        </authorList>
    </citation>
    <scope>NUCLEOTIDE SEQUENCE</scope>
    <source>
        <tissue evidence="3">Leaf</tissue>
    </source>
</reference>
<protein>
    <submittedName>
        <fullName evidence="3">Receptor-like serine threonine-protein kinase</fullName>
    </submittedName>
</protein>
<keyword evidence="3" id="KW-0808">Transferase</keyword>
<evidence type="ECO:0000313" key="4">
    <source>
        <dbReference type="Proteomes" id="UP001055439"/>
    </source>
</evidence>
<feature type="non-terminal residue" evidence="3">
    <location>
        <position position="1"/>
    </location>
</feature>
<sequence>IGVVLLELVTGRSGVLDQPKRCHLVQWVRSRLAEADITAPKLGGRYDNCSILKVIDLAMLCVDISAHQRPTMTEVVMRLKESLQPENNNGSDPNAYIFND</sequence>
<dbReference type="GO" id="GO:0005524">
    <property type="term" value="F:ATP binding"/>
    <property type="evidence" value="ECO:0007669"/>
    <property type="project" value="UniProtKB-KW"/>
</dbReference>
<dbReference type="EMBL" id="CP097511">
    <property type="protein sequence ID" value="URE49560.1"/>
    <property type="molecule type" value="Genomic_DNA"/>
</dbReference>